<protein>
    <submittedName>
        <fullName evidence="2">Uncharacterized protein</fullName>
    </submittedName>
</protein>
<gene>
    <name evidence="2" type="ORF">DFQ02_101162</name>
</gene>
<evidence type="ECO:0000313" key="2">
    <source>
        <dbReference type="EMBL" id="RED50139.1"/>
    </source>
</evidence>
<keyword evidence="1" id="KW-1133">Transmembrane helix</keyword>
<sequence length="72" mass="8266">MQKINYMREAINNGLKKLKEKPSTLEEIILVTTYFTFLSLSILNNKLFLKELALCGLIIIFALMSARTKNKS</sequence>
<feature type="transmembrane region" description="Helical" evidence="1">
    <location>
        <begin position="48"/>
        <end position="66"/>
    </location>
</feature>
<dbReference type="AlphaFoldDB" id="A0A3D9HKW7"/>
<dbReference type="Proteomes" id="UP000256629">
    <property type="component" value="Unassembled WGS sequence"/>
</dbReference>
<organism evidence="2 3">
    <name type="scientific">Seonamhaeicola aphaedonensis</name>
    <dbReference type="NCBI Taxonomy" id="1461338"/>
    <lineage>
        <taxon>Bacteria</taxon>
        <taxon>Pseudomonadati</taxon>
        <taxon>Bacteroidota</taxon>
        <taxon>Flavobacteriia</taxon>
        <taxon>Flavobacteriales</taxon>
        <taxon>Flavobacteriaceae</taxon>
    </lineage>
</organism>
<proteinExistence type="predicted"/>
<reference evidence="2 3" key="1">
    <citation type="submission" date="2018-07" db="EMBL/GenBank/DDBJ databases">
        <title>Genomic Encyclopedia of Type Strains, Phase III (KMG-III): the genomes of soil and plant-associated and newly described type strains.</title>
        <authorList>
            <person name="Whitman W."/>
        </authorList>
    </citation>
    <scope>NUCLEOTIDE SEQUENCE [LARGE SCALE GENOMIC DNA]</scope>
    <source>
        <strain evidence="2 3">CECT 8487</strain>
    </source>
</reference>
<name>A0A3D9HKW7_9FLAO</name>
<keyword evidence="1" id="KW-0472">Membrane</keyword>
<keyword evidence="3" id="KW-1185">Reference proteome</keyword>
<keyword evidence="1" id="KW-0812">Transmembrane</keyword>
<evidence type="ECO:0000256" key="1">
    <source>
        <dbReference type="SAM" id="Phobius"/>
    </source>
</evidence>
<comment type="caution">
    <text evidence="2">The sequence shown here is derived from an EMBL/GenBank/DDBJ whole genome shotgun (WGS) entry which is preliminary data.</text>
</comment>
<evidence type="ECO:0000313" key="3">
    <source>
        <dbReference type="Proteomes" id="UP000256629"/>
    </source>
</evidence>
<accession>A0A3D9HKW7</accession>
<dbReference type="EMBL" id="QRDX01000001">
    <property type="protein sequence ID" value="RED50139.1"/>
    <property type="molecule type" value="Genomic_DNA"/>
</dbReference>